<keyword evidence="2" id="KW-0378">Hydrolase</keyword>
<dbReference type="Gene3D" id="2.40.260.10">
    <property type="entry name" value="Sortase"/>
    <property type="match status" value="1"/>
</dbReference>
<feature type="transmembrane region" description="Helical" evidence="5">
    <location>
        <begin position="233"/>
        <end position="252"/>
    </location>
</feature>
<keyword evidence="3" id="KW-0788">Thiol protease</keyword>
<protein>
    <submittedName>
        <fullName evidence="6">Class A sortase</fullName>
    </submittedName>
</protein>
<evidence type="ECO:0000313" key="7">
    <source>
        <dbReference type="Proteomes" id="UP000371977"/>
    </source>
</evidence>
<dbReference type="SUPFAM" id="SSF63817">
    <property type="entry name" value="Sortase"/>
    <property type="match status" value="1"/>
</dbReference>
<sequence>MKKRDRLLAGLVLVLITIAAILFALPFIRNYEAFRLNQTTTVQYTKTLPKKIAPAETIEPASIWQLQAQQNQNQAALGRVAIPALGMVDNIYVGLTTNNLALGAVTLFPRRVPEQHNFVLLGHNMGYHALHFGALKNAKVGQLIYLDYLGKHYQYRINKIEQINETEIDKVQDSSESKLSLVTCSAATRTPKRILVEANLENSGQASKQFDEQFKVTSAKNQANIRKELWQRATLPLLGILLGWLILVVIIWRSLKR</sequence>
<evidence type="ECO:0000256" key="5">
    <source>
        <dbReference type="SAM" id="Phobius"/>
    </source>
</evidence>
<keyword evidence="5" id="KW-0472">Membrane</keyword>
<accession>A0A6C2C9R0</accession>
<keyword evidence="1" id="KW-0645">Protease</keyword>
<organism evidence="6 7">
    <name type="scientific">Weissella muntiaci</name>
    <dbReference type="NCBI Taxonomy" id="2508881"/>
    <lineage>
        <taxon>Bacteria</taxon>
        <taxon>Bacillati</taxon>
        <taxon>Bacillota</taxon>
        <taxon>Bacilli</taxon>
        <taxon>Lactobacillales</taxon>
        <taxon>Lactobacillaceae</taxon>
        <taxon>Weissella</taxon>
    </lineage>
</organism>
<proteinExistence type="predicted"/>
<dbReference type="GO" id="GO:0006508">
    <property type="term" value="P:proteolysis"/>
    <property type="evidence" value="ECO:0007669"/>
    <property type="project" value="UniProtKB-KW"/>
</dbReference>
<dbReference type="OrthoDB" id="2243719at2"/>
<evidence type="ECO:0000256" key="2">
    <source>
        <dbReference type="ARBA" id="ARBA00022801"/>
    </source>
</evidence>
<keyword evidence="7" id="KW-1185">Reference proteome</keyword>
<dbReference type="Pfam" id="PF04203">
    <property type="entry name" value="Sortase"/>
    <property type="match status" value="1"/>
</dbReference>
<dbReference type="NCBIfam" id="TIGR01076">
    <property type="entry name" value="sortase_fam"/>
    <property type="match status" value="1"/>
</dbReference>
<evidence type="ECO:0000313" key="6">
    <source>
        <dbReference type="EMBL" id="TYC50830.1"/>
    </source>
</evidence>
<name>A0A6C2C9R0_9LACO</name>
<dbReference type="GO" id="GO:0008234">
    <property type="term" value="F:cysteine-type peptidase activity"/>
    <property type="evidence" value="ECO:0007669"/>
    <property type="project" value="UniProtKB-KW"/>
</dbReference>
<dbReference type="RefSeq" id="WP_148621739.1">
    <property type="nucleotide sequence ID" value="NZ_SDGZ01000004.1"/>
</dbReference>
<dbReference type="EMBL" id="SDGZ01000004">
    <property type="protein sequence ID" value="TYC50830.1"/>
    <property type="molecule type" value="Genomic_DNA"/>
</dbReference>
<feature type="active site" description="Acyl-thioester intermediate" evidence="4">
    <location>
        <position position="184"/>
    </location>
</feature>
<keyword evidence="5" id="KW-1133">Transmembrane helix</keyword>
<evidence type="ECO:0000256" key="3">
    <source>
        <dbReference type="ARBA" id="ARBA00022807"/>
    </source>
</evidence>
<feature type="active site" description="Proton donor/acceptor" evidence="4">
    <location>
        <position position="123"/>
    </location>
</feature>
<gene>
    <name evidence="6" type="ORF">ESZ50_01025</name>
</gene>
<comment type="caution">
    <text evidence="6">The sequence shown here is derived from an EMBL/GenBank/DDBJ whole genome shotgun (WGS) entry which is preliminary data.</text>
</comment>
<dbReference type="InterPro" id="IPR023365">
    <property type="entry name" value="Sortase_dom-sf"/>
</dbReference>
<dbReference type="AlphaFoldDB" id="A0A6C2C9R0"/>
<dbReference type="InterPro" id="IPR042007">
    <property type="entry name" value="Sortase_A"/>
</dbReference>
<dbReference type="Proteomes" id="UP000371977">
    <property type="component" value="Unassembled WGS sequence"/>
</dbReference>
<reference evidence="6 7" key="1">
    <citation type="submission" date="2019-01" db="EMBL/GenBank/DDBJ databases">
        <title>Weissella sp. nov., a novel lactic acid bacterium isolated from animal feces.</title>
        <authorList>
            <person name="Wang L.-T."/>
        </authorList>
    </citation>
    <scope>NUCLEOTIDE SEQUENCE [LARGE SCALE GENOMIC DNA]</scope>
    <source>
        <strain evidence="6 7">8H-2</strain>
    </source>
</reference>
<dbReference type="CDD" id="cd06165">
    <property type="entry name" value="Sortase_A"/>
    <property type="match status" value="1"/>
</dbReference>
<evidence type="ECO:0000256" key="4">
    <source>
        <dbReference type="PIRSR" id="PIRSR605754-1"/>
    </source>
</evidence>
<evidence type="ECO:0000256" key="1">
    <source>
        <dbReference type="ARBA" id="ARBA00022670"/>
    </source>
</evidence>
<dbReference type="InterPro" id="IPR005754">
    <property type="entry name" value="Sortase"/>
</dbReference>
<keyword evidence="5" id="KW-0812">Transmembrane</keyword>